<reference evidence="1" key="1">
    <citation type="submission" date="2022-01" db="EMBL/GenBank/DDBJ databases">
        <title>Genome Sequence Resource for Two Populations of Ditylenchus destructor, the Migratory Endoparasitic Phytonematode.</title>
        <authorList>
            <person name="Zhang H."/>
            <person name="Lin R."/>
            <person name="Xie B."/>
        </authorList>
    </citation>
    <scope>NUCLEOTIDE SEQUENCE</scope>
    <source>
        <strain evidence="1">BazhouSP</strain>
    </source>
</reference>
<name>A0AAD4MGG3_9BILA</name>
<protein>
    <submittedName>
        <fullName evidence="1">Uncharacterized protein</fullName>
    </submittedName>
</protein>
<organism evidence="1 2">
    <name type="scientific">Ditylenchus destructor</name>
    <dbReference type="NCBI Taxonomy" id="166010"/>
    <lineage>
        <taxon>Eukaryota</taxon>
        <taxon>Metazoa</taxon>
        <taxon>Ecdysozoa</taxon>
        <taxon>Nematoda</taxon>
        <taxon>Chromadorea</taxon>
        <taxon>Rhabditida</taxon>
        <taxon>Tylenchina</taxon>
        <taxon>Tylenchomorpha</taxon>
        <taxon>Sphaerularioidea</taxon>
        <taxon>Anguinidae</taxon>
        <taxon>Anguininae</taxon>
        <taxon>Ditylenchus</taxon>
    </lineage>
</organism>
<evidence type="ECO:0000313" key="2">
    <source>
        <dbReference type="Proteomes" id="UP001201812"/>
    </source>
</evidence>
<dbReference type="EMBL" id="JAKKPZ010000692">
    <property type="protein sequence ID" value="KAI1692963.1"/>
    <property type="molecule type" value="Genomic_DNA"/>
</dbReference>
<evidence type="ECO:0000313" key="1">
    <source>
        <dbReference type="EMBL" id="KAI1692963.1"/>
    </source>
</evidence>
<accession>A0AAD4MGG3</accession>
<keyword evidence="2" id="KW-1185">Reference proteome</keyword>
<gene>
    <name evidence="1" type="ORF">DdX_20921</name>
</gene>
<dbReference type="PANTHER" id="PTHR22744:SF17">
    <property type="entry name" value="BTB DOMAIN-CONTAINING PROTEIN"/>
    <property type="match status" value="1"/>
</dbReference>
<dbReference type="PANTHER" id="PTHR22744">
    <property type="entry name" value="HELIX LOOP HELIX PROTEIN 21-RELATED"/>
    <property type="match status" value="1"/>
</dbReference>
<dbReference type="Proteomes" id="UP001201812">
    <property type="component" value="Unassembled WGS sequence"/>
</dbReference>
<sequence length="134" mass="14941">MTELLKRCDIFLMANSAKFGRSKLLLLAQNYNLERLQAQCVSGYESMKDIKSIKTEPEYAELSDRTKRMLLDKILAISSSEASLPETNASCDLFDAWFVDTRTFSNQISSSDVAPSAPKFCCPKSPTLSLIMVA</sequence>
<comment type="caution">
    <text evidence="1">The sequence shown here is derived from an EMBL/GenBank/DDBJ whole genome shotgun (WGS) entry which is preliminary data.</text>
</comment>
<dbReference type="AlphaFoldDB" id="A0AAD4MGG3"/>
<proteinExistence type="predicted"/>